<dbReference type="PROSITE" id="PS00170">
    <property type="entry name" value="CSA_PPIASE_1"/>
    <property type="match status" value="1"/>
</dbReference>
<evidence type="ECO:0000313" key="8">
    <source>
        <dbReference type="Proteomes" id="UP000662873"/>
    </source>
</evidence>
<dbReference type="InterPro" id="IPR020892">
    <property type="entry name" value="Cyclophilin-type_PPIase_CS"/>
</dbReference>
<dbReference type="GO" id="GO:0006457">
    <property type="term" value="P:protein folding"/>
    <property type="evidence" value="ECO:0007669"/>
    <property type="project" value="InterPro"/>
</dbReference>
<protein>
    <recommendedName>
        <fullName evidence="4">Peptidyl-prolyl cis-trans isomerase</fullName>
        <shortName evidence="4">PPIase</shortName>
        <ecNumber evidence="4">5.2.1.8</ecNumber>
    </recommendedName>
</protein>
<evidence type="ECO:0000313" key="7">
    <source>
        <dbReference type="EMBL" id="BBO23795.1"/>
    </source>
</evidence>
<dbReference type="EC" id="5.2.1.8" evidence="4"/>
<comment type="function">
    <text evidence="1 4">PPIases accelerate the folding of proteins. It catalyzes the cis-trans isomerization of proline imidic peptide bonds in oligopeptides.</text>
</comment>
<dbReference type="PANTHER" id="PTHR45625">
    <property type="entry name" value="PEPTIDYL-PROLYL CIS-TRANS ISOMERASE-RELATED"/>
    <property type="match status" value="1"/>
</dbReference>
<sequence>MRVALFLLPLLLLLAGCEEPAKPRETATKPAANTPDPAPVLKEMDIDQVPDEAHKPLTNPKDGEEVAVIETNLGKIVVRFFPDVAPKHVENFLKLAKEGYYDGTKFHRVIPGFMIQGGDPNSKDDDRMNDGAGGPGYTVKGEFNRVPHVRGILSTARTMDPDSAGSQFFVVVADSHFLNPKFYEDGKVVPGKEGYTVFGAVVSGIEVADKIVNLPRDANDNPLPDNPAVLKKVKIAKWPVK</sequence>
<dbReference type="PANTHER" id="PTHR45625:SF4">
    <property type="entry name" value="PEPTIDYLPROLYL ISOMERASE DOMAIN AND WD REPEAT-CONTAINING PROTEIN 1"/>
    <property type="match status" value="1"/>
</dbReference>
<evidence type="ECO:0000259" key="6">
    <source>
        <dbReference type="PROSITE" id="PS50072"/>
    </source>
</evidence>
<dbReference type="SUPFAM" id="SSF50891">
    <property type="entry name" value="Cyclophilin-like"/>
    <property type="match status" value="1"/>
</dbReference>
<evidence type="ECO:0000256" key="1">
    <source>
        <dbReference type="ARBA" id="ARBA00002388"/>
    </source>
</evidence>
<dbReference type="Gene3D" id="2.40.100.10">
    <property type="entry name" value="Cyclophilin-like"/>
    <property type="match status" value="1"/>
</dbReference>
<name>A0A809RH36_9BACT</name>
<dbReference type="PROSITE" id="PS50072">
    <property type="entry name" value="CSA_PPIASE_2"/>
    <property type="match status" value="1"/>
</dbReference>
<feature type="domain" description="PPIase cyclophilin-type" evidence="6">
    <location>
        <begin position="65"/>
        <end position="235"/>
    </location>
</feature>
<evidence type="ECO:0000256" key="3">
    <source>
        <dbReference type="ARBA" id="ARBA00023235"/>
    </source>
</evidence>
<dbReference type="PRINTS" id="PR00153">
    <property type="entry name" value="CSAPPISMRASE"/>
</dbReference>
<reference evidence="7" key="1">
    <citation type="journal article" name="DNA Res.">
        <title>The physiological potential of anammox bacteria as revealed by their core genome structure.</title>
        <authorList>
            <person name="Okubo T."/>
            <person name="Toyoda A."/>
            <person name="Fukuhara K."/>
            <person name="Uchiyama I."/>
            <person name="Harigaya Y."/>
            <person name="Kuroiwa M."/>
            <person name="Suzuki T."/>
            <person name="Murakami Y."/>
            <person name="Suwa Y."/>
            <person name="Takami H."/>
        </authorList>
    </citation>
    <scope>NUCLEOTIDE SEQUENCE</scope>
    <source>
        <strain evidence="7">317325-2</strain>
    </source>
</reference>
<accession>A0A809RH36</accession>
<comment type="similarity">
    <text evidence="4">Belongs to the cyclophilin-type PPIase family.</text>
</comment>
<dbReference type="CDD" id="cd00317">
    <property type="entry name" value="cyclophilin"/>
    <property type="match status" value="1"/>
</dbReference>
<dbReference type="Pfam" id="PF00160">
    <property type="entry name" value="Pro_isomerase"/>
    <property type="match status" value="1"/>
</dbReference>
<organism evidence="7 8">
    <name type="scientific">Candidatus Nitrosymbiomonas proteolyticus</name>
    <dbReference type="NCBI Taxonomy" id="2608984"/>
    <lineage>
        <taxon>Bacteria</taxon>
        <taxon>Bacillati</taxon>
        <taxon>Armatimonadota</taxon>
        <taxon>Armatimonadota incertae sedis</taxon>
        <taxon>Candidatus Nitrosymbiomonas</taxon>
    </lineage>
</organism>
<dbReference type="AlphaFoldDB" id="A0A809RH36"/>
<gene>
    <name evidence="7" type="ORF">NPRO_13900</name>
</gene>
<evidence type="ECO:0000256" key="2">
    <source>
        <dbReference type="ARBA" id="ARBA00023110"/>
    </source>
</evidence>
<keyword evidence="3 4" id="KW-0413">Isomerase</keyword>
<evidence type="ECO:0000256" key="5">
    <source>
        <dbReference type="SAM" id="MobiDB-lite"/>
    </source>
</evidence>
<dbReference type="KEGG" id="npy:NPRO_13900"/>
<proteinExistence type="inferred from homology"/>
<dbReference type="InterPro" id="IPR029000">
    <property type="entry name" value="Cyclophilin-like_dom_sf"/>
</dbReference>
<feature type="region of interest" description="Disordered" evidence="5">
    <location>
        <begin position="22"/>
        <end position="41"/>
    </location>
</feature>
<dbReference type="InterPro" id="IPR002130">
    <property type="entry name" value="Cyclophilin-type_PPIase_dom"/>
</dbReference>
<comment type="catalytic activity">
    <reaction evidence="4">
        <text>[protein]-peptidylproline (omega=180) = [protein]-peptidylproline (omega=0)</text>
        <dbReference type="Rhea" id="RHEA:16237"/>
        <dbReference type="Rhea" id="RHEA-COMP:10747"/>
        <dbReference type="Rhea" id="RHEA-COMP:10748"/>
        <dbReference type="ChEBI" id="CHEBI:83833"/>
        <dbReference type="ChEBI" id="CHEBI:83834"/>
        <dbReference type="EC" id="5.2.1.8"/>
    </reaction>
</comment>
<dbReference type="PROSITE" id="PS51257">
    <property type="entry name" value="PROKAR_LIPOPROTEIN"/>
    <property type="match status" value="1"/>
</dbReference>
<evidence type="ECO:0000256" key="4">
    <source>
        <dbReference type="RuleBase" id="RU363019"/>
    </source>
</evidence>
<dbReference type="GO" id="GO:0003755">
    <property type="term" value="F:peptidyl-prolyl cis-trans isomerase activity"/>
    <property type="evidence" value="ECO:0007669"/>
    <property type="project" value="UniProtKB-UniRule"/>
</dbReference>
<dbReference type="EMBL" id="AP021858">
    <property type="protein sequence ID" value="BBO23795.1"/>
    <property type="molecule type" value="Genomic_DNA"/>
</dbReference>
<dbReference type="Proteomes" id="UP000662873">
    <property type="component" value="Chromosome"/>
</dbReference>
<dbReference type="InterPro" id="IPR044666">
    <property type="entry name" value="Cyclophilin_A-like"/>
</dbReference>
<keyword evidence="2 4" id="KW-0697">Rotamase</keyword>